<evidence type="ECO:0000256" key="6">
    <source>
        <dbReference type="ARBA" id="ARBA00022729"/>
    </source>
</evidence>
<evidence type="ECO:0000313" key="13">
    <source>
        <dbReference type="Proteomes" id="UP000462362"/>
    </source>
</evidence>
<keyword evidence="7" id="KW-0406">Ion transport</keyword>
<comment type="subcellular location">
    <subcellularLocation>
        <location evidence="1">Cell outer membrane</location>
        <topology evidence="1">Multi-pass membrane protein</topology>
    </subcellularLocation>
</comment>
<keyword evidence="8" id="KW-0626">Porin</keyword>
<protein>
    <submittedName>
        <fullName evidence="12">Porin</fullName>
    </submittedName>
</protein>
<dbReference type="Proteomes" id="UP000462362">
    <property type="component" value="Unassembled WGS sequence"/>
</dbReference>
<dbReference type="PANTHER" id="PTHR34501:SF9">
    <property type="entry name" value="MAJOR OUTER MEMBRANE PROTEIN P.IA"/>
    <property type="match status" value="1"/>
</dbReference>
<dbReference type="InterPro" id="IPR023614">
    <property type="entry name" value="Porin_dom_sf"/>
</dbReference>
<dbReference type="EMBL" id="WNCL01000028">
    <property type="protein sequence ID" value="MTU43771.1"/>
    <property type="molecule type" value="Genomic_DNA"/>
</dbReference>
<evidence type="ECO:0000256" key="8">
    <source>
        <dbReference type="ARBA" id="ARBA00023114"/>
    </source>
</evidence>
<evidence type="ECO:0000256" key="10">
    <source>
        <dbReference type="ARBA" id="ARBA00023237"/>
    </source>
</evidence>
<feature type="domain" description="Porin" evidence="11">
    <location>
        <begin position="8"/>
        <end position="322"/>
    </location>
</feature>
<reference evidence="12 13" key="1">
    <citation type="journal article" date="2019" name="Nat. Med.">
        <title>A library of human gut bacterial isolates paired with longitudinal multiomics data enables mechanistic microbiome research.</title>
        <authorList>
            <person name="Poyet M."/>
            <person name="Groussin M."/>
            <person name="Gibbons S.M."/>
            <person name="Avila-Pacheco J."/>
            <person name="Jiang X."/>
            <person name="Kearney S.M."/>
            <person name="Perrotta A.R."/>
            <person name="Berdy B."/>
            <person name="Zhao S."/>
            <person name="Lieberman T.D."/>
            <person name="Swanson P.K."/>
            <person name="Smith M."/>
            <person name="Roesemann S."/>
            <person name="Alexander J.E."/>
            <person name="Rich S.A."/>
            <person name="Livny J."/>
            <person name="Vlamakis H."/>
            <person name="Clish C."/>
            <person name="Bullock K."/>
            <person name="Deik A."/>
            <person name="Scott J."/>
            <person name="Pierce K.A."/>
            <person name="Xavier R.J."/>
            <person name="Alm E.J."/>
        </authorList>
    </citation>
    <scope>NUCLEOTIDE SEQUENCE [LARGE SCALE GENOMIC DNA]</scope>
    <source>
        <strain evidence="12 13">BIOML-A2</strain>
    </source>
</reference>
<evidence type="ECO:0000256" key="3">
    <source>
        <dbReference type="ARBA" id="ARBA00022448"/>
    </source>
</evidence>
<dbReference type="GO" id="GO:0015288">
    <property type="term" value="F:porin activity"/>
    <property type="evidence" value="ECO:0007669"/>
    <property type="project" value="UniProtKB-KW"/>
</dbReference>
<keyword evidence="3" id="KW-0813">Transport</keyword>
<dbReference type="PRINTS" id="PR00182">
    <property type="entry name" value="ECOLNEIPORIN"/>
</dbReference>
<proteinExistence type="predicted"/>
<evidence type="ECO:0000313" key="12">
    <source>
        <dbReference type="EMBL" id="MTU43771.1"/>
    </source>
</evidence>
<dbReference type="Gene3D" id="2.40.160.10">
    <property type="entry name" value="Porin"/>
    <property type="match status" value="1"/>
</dbReference>
<gene>
    <name evidence="12" type="ORF">GMD42_09100</name>
</gene>
<dbReference type="AlphaFoldDB" id="A0A6I3S4P0"/>
<keyword evidence="10" id="KW-0998">Cell outer membrane</keyword>
<dbReference type="GO" id="GO:0046930">
    <property type="term" value="C:pore complex"/>
    <property type="evidence" value="ECO:0007669"/>
    <property type="project" value="UniProtKB-KW"/>
</dbReference>
<comment type="caution">
    <text evidence="12">The sequence shown here is derived from an EMBL/GenBank/DDBJ whole genome shotgun (WGS) entry which is preliminary data.</text>
</comment>
<evidence type="ECO:0000256" key="7">
    <source>
        <dbReference type="ARBA" id="ARBA00023065"/>
    </source>
</evidence>
<dbReference type="RefSeq" id="WP_149879769.1">
    <property type="nucleotide sequence ID" value="NZ_CAJUON010000035.1"/>
</dbReference>
<keyword evidence="4" id="KW-1134">Transmembrane beta strand</keyword>
<dbReference type="PANTHER" id="PTHR34501">
    <property type="entry name" value="PROTEIN YDDL-RELATED"/>
    <property type="match status" value="1"/>
</dbReference>
<dbReference type="PRINTS" id="PR00184">
    <property type="entry name" value="NEISSPPORIN"/>
</dbReference>
<dbReference type="InterPro" id="IPR033900">
    <property type="entry name" value="Gram_neg_porin_domain"/>
</dbReference>
<keyword evidence="5" id="KW-0812">Transmembrane</keyword>
<keyword evidence="6" id="KW-0732">Signal</keyword>
<evidence type="ECO:0000256" key="1">
    <source>
        <dbReference type="ARBA" id="ARBA00004571"/>
    </source>
</evidence>
<dbReference type="InterPro" id="IPR002299">
    <property type="entry name" value="Porin_Neis"/>
</dbReference>
<accession>A0A6I3S4P0</accession>
<comment type="subunit">
    <text evidence="2">Homotrimer.</text>
</comment>
<evidence type="ECO:0000256" key="2">
    <source>
        <dbReference type="ARBA" id="ARBA00011233"/>
    </source>
</evidence>
<dbReference type="InterPro" id="IPR001702">
    <property type="entry name" value="Porin_Gram-ve"/>
</dbReference>
<dbReference type="InterPro" id="IPR050298">
    <property type="entry name" value="Gram-neg_bact_OMP"/>
</dbReference>
<evidence type="ECO:0000256" key="5">
    <source>
        <dbReference type="ARBA" id="ARBA00022692"/>
    </source>
</evidence>
<name>A0A6I3S4P0_9BURK</name>
<keyword evidence="9" id="KW-0472">Membrane</keyword>
<evidence type="ECO:0000259" key="11">
    <source>
        <dbReference type="Pfam" id="PF13609"/>
    </source>
</evidence>
<dbReference type="CDD" id="cd00342">
    <property type="entry name" value="gram_neg_porins"/>
    <property type="match status" value="1"/>
</dbReference>
<dbReference type="GO" id="GO:0034220">
    <property type="term" value="P:monoatomic ion transmembrane transport"/>
    <property type="evidence" value="ECO:0007669"/>
    <property type="project" value="InterPro"/>
</dbReference>
<dbReference type="GO" id="GO:0009279">
    <property type="term" value="C:cell outer membrane"/>
    <property type="evidence" value="ECO:0007669"/>
    <property type="project" value="UniProtKB-SubCell"/>
</dbReference>
<sequence>MKNKILVASVLVTFGFSAFAASNVTLYGSIDEGVVVGKAKHSSTTAELKSGFTAMSRFGIKGVEDLGNGYTVGFTLEQGFLADSGSEHTKGLAFSRESLLRVTGPFGTVAFGRMGALGFAQSTAILRGWAFGTSWGGSAWSVGNVHFGRLNNAVNYVTPSFNGLTVHATYSNGTATDDNKWSDNAHYYGLGAKYTANNIDASIIFEAKDNKGLTLEDQKQKALYHITAGGTYNINGFKPGVIYQYATQSDYYHQHAFGVGMTGPLAGGSVRLGAKYVIRKYDNSYATLADLNEKKANVWTVGAGYEYPFSKRTNLWTYGGYADGAKGWKDTSETNYNGWQVGLGLNHKF</sequence>
<evidence type="ECO:0000256" key="9">
    <source>
        <dbReference type="ARBA" id="ARBA00023136"/>
    </source>
</evidence>
<dbReference type="Pfam" id="PF13609">
    <property type="entry name" value="Porin_4"/>
    <property type="match status" value="1"/>
</dbReference>
<organism evidence="12 13">
    <name type="scientific">Parasutterella excrementihominis</name>
    <dbReference type="NCBI Taxonomy" id="487175"/>
    <lineage>
        <taxon>Bacteria</taxon>
        <taxon>Pseudomonadati</taxon>
        <taxon>Pseudomonadota</taxon>
        <taxon>Betaproteobacteria</taxon>
        <taxon>Burkholderiales</taxon>
        <taxon>Sutterellaceae</taxon>
        <taxon>Parasutterella</taxon>
    </lineage>
</organism>
<dbReference type="SUPFAM" id="SSF56935">
    <property type="entry name" value="Porins"/>
    <property type="match status" value="1"/>
</dbReference>
<evidence type="ECO:0000256" key="4">
    <source>
        <dbReference type="ARBA" id="ARBA00022452"/>
    </source>
</evidence>